<protein>
    <submittedName>
        <fullName evidence="2">Uncharacterized protein</fullName>
    </submittedName>
</protein>
<keyword evidence="3" id="KW-1185">Reference proteome</keyword>
<feature type="region of interest" description="Disordered" evidence="1">
    <location>
        <begin position="216"/>
        <end position="268"/>
    </location>
</feature>
<comment type="caution">
    <text evidence="2">The sequence shown here is derived from an EMBL/GenBank/DDBJ whole genome shotgun (WGS) entry which is preliminary data.</text>
</comment>
<feature type="compositionally biased region" description="Polar residues" evidence="1">
    <location>
        <begin position="216"/>
        <end position="225"/>
    </location>
</feature>
<accession>A0A4Q2D0X0</accession>
<evidence type="ECO:0000313" key="3">
    <source>
        <dbReference type="Proteomes" id="UP000290288"/>
    </source>
</evidence>
<organism evidence="2 3">
    <name type="scientific">Candolleomyces aberdarensis</name>
    <dbReference type="NCBI Taxonomy" id="2316362"/>
    <lineage>
        <taxon>Eukaryota</taxon>
        <taxon>Fungi</taxon>
        <taxon>Dikarya</taxon>
        <taxon>Basidiomycota</taxon>
        <taxon>Agaricomycotina</taxon>
        <taxon>Agaricomycetes</taxon>
        <taxon>Agaricomycetidae</taxon>
        <taxon>Agaricales</taxon>
        <taxon>Agaricineae</taxon>
        <taxon>Psathyrellaceae</taxon>
        <taxon>Candolleomyces</taxon>
    </lineage>
</organism>
<dbReference type="Proteomes" id="UP000290288">
    <property type="component" value="Unassembled WGS sequence"/>
</dbReference>
<proteinExistence type="predicted"/>
<feature type="region of interest" description="Disordered" evidence="1">
    <location>
        <begin position="170"/>
        <end position="200"/>
    </location>
</feature>
<dbReference type="AlphaFoldDB" id="A0A4Q2D0X0"/>
<evidence type="ECO:0000256" key="1">
    <source>
        <dbReference type="SAM" id="MobiDB-lite"/>
    </source>
</evidence>
<name>A0A4Q2D0X0_9AGAR</name>
<gene>
    <name evidence="2" type="ORF">EST38_g13974</name>
</gene>
<evidence type="ECO:0000313" key="2">
    <source>
        <dbReference type="EMBL" id="RXW11881.1"/>
    </source>
</evidence>
<dbReference type="EMBL" id="SDEE01001544">
    <property type="protein sequence ID" value="RXW11881.1"/>
    <property type="molecule type" value="Genomic_DNA"/>
</dbReference>
<sequence length="268" mass="29111">MVGPSLAADPCSGALARISIRQVTSPGIIMCDKAPLILRPPCEQKLNQKQQLYVQQMTDHCISQPVSLPAGLTEDKLVLRPVKPSRPATTTVLAWAHLAQTCQPPAPLTTPAFQGLHAPGSHMLTPQPPLTTPTFCGPHPTHALSTSAAEIDDVIRTVPAEQITVPCTDTGMFLSNDEDPSQCAQRRGPPPSRPPHYHQPSQNQLVYLAHVQYQPAPSGQIQHQPTVVHGHQPVPSGQPTMAHEHQPYSPMQTQHQPYPHPQAMMVDD</sequence>
<reference evidence="2 3" key="1">
    <citation type="submission" date="2019-01" db="EMBL/GenBank/DDBJ databases">
        <title>Draft genome sequence of Psathyrella aberdarensis IHI B618.</title>
        <authorList>
            <person name="Buettner E."/>
            <person name="Kellner H."/>
        </authorList>
    </citation>
    <scope>NUCLEOTIDE SEQUENCE [LARGE SCALE GENOMIC DNA]</scope>
    <source>
        <strain evidence="2 3">IHI B618</strain>
    </source>
</reference>